<evidence type="ECO:0000313" key="7">
    <source>
        <dbReference type="EMBL" id="OKH94616.1"/>
    </source>
</evidence>
<dbReference type="Pfam" id="PF04686">
    <property type="entry name" value="SsgA"/>
    <property type="match status" value="1"/>
</dbReference>
<evidence type="ECO:0000256" key="4">
    <source>
        <dbReference type="ARBA" id="ARBA00022969"/>
    </source>
</evidence>
<dbReference type="Gene3D" id="2.30.31.20">
    <property type="entry name" value="Sporulation-specific cell division protein SsgB"/>
    <property type="match status" value="1"/>
</dbReference>
<dbReference type="InterPro" id="IPR038658">
    <property type="entry name" value="SsgB_sf"/>
</dbReference>
<evidence type="ECO:0000256" key="3">
    <source>
        <dbReference type="ARBA" id="ARBA00022618"/>
    </source>
</evidence>
<reference evidence="7 8" key="1">
    <citation type="submission" date="2015-06" db="EMBL/GenBank/DDBJ databases">
        <title>Cloning and characterization of the uncialamcin biosynthetic gene cluster.</title>
        <authorList>
            <person name="Yan X."/>
            <person name="Huang T."/>
            <person name="Ge H."/>
            <person name="Shen B."/>
        </authorList>
    </citation>
    <scope>NUCLEOTIDE SEQUENCE [LARGE SCALE GENOMIC DNA]</scope>
    <source>
        <strain evidence="7 8">DCA2648</strain>
    </source>
</reference>
<dbReference type="STRING" id="1048205.AB852_10260"/>
<keyword evidence="4" id="KW-0749">Sporulation</keyword>
<keyword evidence="8" id="KW-1185">Reference proteome</keyword>
<evidence type="ECO:0000256" key="6">
    <source>
        <dbReference type="ARBA" id="ARBA00023306"/>
    </source>
</evidence>
<keyword evidence="3" id="KW-0132">Cell division</keyword>
<dbReference type="GO" id="GO:0030428">
    <property type="term" value="C:cell septum"/>
    <property type="evidence" value="ECO:0007669"/>
    <property type="project" value="UniProtKB-SubCell"/>
</dbReference>
<sequence>MSVTLRQQTRARLITPERQEHGITVALRYVVDDPLAVQVVFPAEVGADGSEVVWVFGRELLERGLRVPAGCGDVHVWPCGRARTVLEVHSAGGMALVQFDEPVLRRFLLRTYSLVPAGQEPLTEAVDRDLSTLFGPT</sequence>
<dbReference type="AlphaFoldDB" id="A0A1Q4V9V9"/>
<dbReference type="GO" id="GO:0000917">
    <property type="term" value="P:division septum assembly"/>
    <property type="evidence" value="ECO:0007669"/>
    <property type="project" value="UniProtKB-KW"/>
</dbReference>
<evidence type="ECO:0000256" key="1">
    <source>
        <dbReference type="ARBA" id="ARBA00004431"/>
    </source>
</evidence>
<accession>A0A1Q4V9V9</accession>
<gene>
    <name evidence="7" type="ORF">AB852_10260</name>
</gene>
<organism evidence="7 8">
    <name type="scientific">Streptomyces uncialis</name>
    <dbReference type="NCBI Taxonomy" id="1048205"/>
    <lineage>
        <taxon>Bacteria</taxon>
        <taxon>Bacillati</taxon>
        <taxon>Actinomycetota</taxon>
        <taxon>Actinomycetes</taxon>
        <taxon>Kitasatosporales</taxon>
        <taxon>Streptomycetaceae</taxon>
        <taxon>Streptomyces</taxon>
    </lineage>
</organism>
<name>A0A1Q4V9V9_9ACTN</name>
<evidence type="ECO:0000256" key="5">
    <source>
        <dbReference type="ARBA" id="ARBA00023210"/>
    </source>
</evidence>
<dbReference type="GO" id="GO:0030435">
    <property type="term" value="P:sporulation resulting in formation of a cellular spore"/>
    <property type="evidence" value="ECO:0007669"/>
    <property type="project" value="UniProtKB-KW"/>
</dbReference>
<keyword evidence="6" id="KW-0131">Cell cycle</keyword>
<comment type="subcellular location">
    <subcellularLocation>
        <location evidence="1">Cell septum</location>
    </subcellularLocation>
</comment>
<dbReference type="Proteomes" id="UP000186455">
    <property type="component" value="Unassembled WGS sequence"/>
</dbReference>
<protein>
    <submittedName>
        <fullName evidence="7">SsgD protein</fullName>
    </submittedName>
</protein>
<keyword evidence="5" id="KW-0717">Septation</keyword>
<dbReference type="GeneID" id="96790457"/>
<dbReference type="EMBL" id="LFBV01000002">
    <property type="protein sequence ID" value="OKH94616.1"/>
    <property type="molecule type" value="Genomic_DNA"/>
</dbReference>
<comment type="caution">
    <text evidence="7">The sequence shown here is derived from an EMBL/GenBank/DDBJ whole genome shotgun (WGS) entry which is preliminary data.</text>
</comment>
<dbReference type="InterPro" id="IPR006776">
    <property type="entry name" value="SsgB"/>
</dbReference>
<dbReference type="RefSeq" id="WP_073786328.1">
    <property type="nucleotide sequence ID" value="NZ_CP109290.1"/>
</dbReference>
<evidence type="ECO:0000256" key="2">
    <source>
        <dbReference type="ARBA" id="ARBA00009323"/>
    </source>
</evidence>
<evidence type="ECO:0000313" key="8">
    <source>
        <dbReference type="Proteomes" id="UP000186455"/>
    </source>
</evidence>
<proteinExistence type="inferred from homology"/>
<comment type="similarity">
    <text evidence="2">Belongs to the SsgA family.</text>
</comment>